<dbReference type="InterPro" id="IPR002035">
    <property type="entry name" value="VWF_A"/>
</dbReference>
<dbReference type="PROSITE" id="PS50005">
    <property type="entry name" value="TPR"/>
    <property type="match status" value="1"/>
</dbReference>
<dbReference type="SUPFAM" id="SSF48452">
    <property type="entry name" value="TPR-like"/>
    <property type="match status" value="1"/>
</dbReference>
<dbReference type="Gene3D" id="3.40.50.410">
    <property type="entry name" value="von Willebrand factor, type A domain"/>
    <property type="match status" value="1"/>
</dbReference>
<sequence length="566" mass="60692">MIWLRPYLLLLLLLWLPLAYRLIRNGRHQSAWQRLIDPTLYAALAGQVSARRRMRSWLVPMLGVLIILALAGPAQPTNSAQSVTQGNLYVVLDNSLSMAGTDLLPNRLTRAKRMIADWAGSGLFDKTSVIVYSASAHLLTPLTQDVATLGTQLAALTPFLMPEFGNNAEQAFALLADQLASGDGPAAHVLWLTDDIAANKVNAIRQALPKAQSWTVVAVGTAAGSPIPLPNEQGYLSDNDQLVVVSTQIGDLLQRAAGLGFSAAEMGSQPSLRLLGEQSVNVAEQMAVEDLGYWLLLPIALLLLWVNRQASLSSAGVLMLVLLSGAPNEALAVDLLHNRNQQAYQALVRQDPELALQLAKDPALRAEAQYQSGQFELAADTFLSLATPAALFNAGNALANAGKLEAAIQAYQQSLDRAPNPAAEKNKALIEAFLQQQEQQEQQDSQSGEQNPDAPSEPNEQPGDGEPGQPGDQAKPGNTDQDGNPTEAPESSETSQAAQEQAAQEAADQAAEQAAAGEEKSAEQLRADQEVQAVLNQLQAPAGSLLQQKFRYQFQQNPIEPDGTLW</sequence>
<dbReference type="Gene3D" id="1.25.40.10">
    <property type="entry name" value="Tetratricopeptide repeat domain"/>
    <property type="match status" value="1"/>
</dbReference>
<dbReference type="InterPro" id="IPR050768">
    <property type="entry name" value="UPF0353/GerABKA_families"/>
</dbReference>
<reference evidence="5 6" key="1">
    <citation type="journal article" date="2017" name="Environ. Microbiol.">
        <title>Genomic and physiological analyses of 'Reinekea forsetii' reveal a versatile opportunistic lifestyle during spring algae blooms.</title>
        <authorList>
            <person name="Avci B."/>
            <person name="Hahnke R.L."/>
            <person name="Chafee M."/>
            <person name="Fischer T."/>
            <person name="Gruber-Vodicka H."/>
            <person name="Tegetmeyer H.E."/>
            <person name="Harder J."/>
            <person name="Fuchs B.M."/>
            <person name="Amann R.I."/>
            <person name="Teeling H."/>
        </authorList>
    </citation>
    <scope>NUCLEOTIDE SEQUENCE [LARGE SCALE GENOMIC DNA]</scope>
    <source>
        <strain evidence="5 6">Hel1_31_D35</strain>
    </source>
</reference>
<dbReference type="SUPFAM" id="SSF53300">
    <property type="entry name" value="vWA-like"/>
    <property type="match status" value="1"/>
</dbReference>
<keyword evidence="3" id="KW-0812">Transmembrane</keyword>
<feature type="compositionally biased region" description="Low complexity" evidence="2">
    <location>
        <begin position="457"/>
        <end position="473"/>
    </location>
</feature>
<feature type="domain" description="VWFA" evidence="4">
    <location>
        <begin position="85"/>
        <end position="257"/>
    </location>
</feature>
<dbReference type="PANTHER" id="PTHR22550">
    <property type="entry name" value="SPORE GERMINATION PROTEIN"/>
    <property type="match status" value="1"/>
</dbReference>
<dbReference type="Pfam" id="PF13519">
    <property type="entry name" value="VWA_2"/>
    <property type="match status" value="1"/>
</dbReference>
<dbReference type="AlphaFoldDB" id="A0A2K8KN16"/>
<protein>
    <submittedName>
        <fullName evidence="5">von Willebrand factor, type A</fullName>
    </submittedName>
</protein>
<dbReference type="InterPro" id="IPR019734">
    <property type="entry name" value="TPR_rpt"/>
</dbReference>
<proteinExistence type="predicted"/>
<name>A0A2K8KN16_9GAMM</name>
<dbReference type="EMBL" id="CP011797">
    <property type="protein sequence ID" value="ATX76082.1"/>
    <property type="molecule type" value="Genomic_DNA"/>
</dbReference>
<keyword evidence="3" id="KW-0472">Membrane</keyword>
<feature type="compositionally biased region" description="Low complexity" evidence="2">
    <location>
        <begin position="487"/>
        <end position="516"/>
    </location>
</feature>
<dbReference type="RefSeq" id="WP_100256451.1">
    <property type="nucleotide sequence ID" value="NZ_CP011797.1"/>
</dbReference>
<evidence type="ECO:0000256" key="2">
    <source>
        <dbReference type="SAM" id="MobiDB-lite"/>
    </source>
</evidence>
<feature type="repeat" description="TPR" evidence="1">
    <location>
        <begin position="388"/>
        <end position="421"/>
    </location>
</feature>
<keyword evidence="3" id="KW-1133">Transmembrane helix</keyword>
<evidence type="ECO:0000256" key="3">
    <source>
        <dbReference type="SAM" id="Phobius"/>
    </source>
</evidence>
<feature type="region of interest" description="Disordered" evidence="2">
    <location>
        <begin position="436"/>
        <end position="525"/>
    </location>
</feature>
<evidence type="ECO:0000259" key="4">
    <source>
        <dbReference type="SMART" id="SM00327"/>
    </source>
</evidence>
<evidence type="ECO:0000313" key="5">
    <source>
        <dbReference type="EMBL" id="ATX76082.1"/>
    </source>
</evidence>
<keyword evidence="6" id="KW-1185">Reference proteome</keyword>
<feature type="transmembrane region" description="Helical" evidence="3">
    <location>
        <begin position="57"/>
        <end position="74"/>
    </location>
</feature>
<gene>
    <name evidence="5" type="ORF">REIFOR_00914</name>
</gene>
<dbReference type="Proteomes" id="UP000229757">
    <property type="component" value="Chromosome"/>
</dbReference>
<dbReference type="KEGG" id="rfo:REIFOR_00914"/>
<evidence type="ECO:0000313" key="6">
    <source>
        <dbReference type="Proteomes" id="UP000229757"/>
    </source>
</evidence>
<evidence type="ECO:0000256" key="1">
    <source>
        <dbReference type="PROSITE-ProRule" id="PRU00339"/>
    </source>
</evidence>
<dbReference type="SMART" id="SM00028">
    <property type="entry name" value="TPR"/>
    <property type="match status" value="1"/>
</dbReference>
<dbReference type="InterPro" id="IPR011990">
    <property type="entry name" value="TPR-like_helical_dom_sf"/>
</dbReference>
<keyword evidence="1" id="KW-0802">TPR repeat</keyword>
<dbReference type="InterPro" id="IPR036465">
    <property type="entry name" value="vWFA_dom_sf"/>
</dbReference>
<dbReference type="OrthoDB" id="9807628at2"/>
<accession>A0A2K8KN16</accession>
<organism evidence="5 6">
    <name type="scientific">Reinekea forsetii</name>
    <dbReference type="NCBI Taxonomy" id="1336806"/>
    <lineage>
        <taxon>Bacteria</taxon>
        <taxon>Pseudomonadati</taxon>
        <taxon>Pseudomonadota</taxon>
        <taxon>Gammaproteobacteria</taxon>
        <taxon>Oceanospirillales</taxon>
        <taxon>Saccharospirillaceae</taxon>
        <taxon>Reinekea</taxon>
    </lineage>
</organism>
<dbReference type="SMART" id="SM00327">
    <property type="entry name" value="VWA"/>
    <property type="match status" value="1"/>
</dbReference>
<dbReference type="PANTHER" id="PTHR22550:SF14">
    <property type="entry name" value="VWFA DOMAIN-CONTAINING PROTEIN"/>
    <property type="match status" value="1"/>
</dbReference>
<feature type="compositionally biased region" description="Low complexity" evidence="2">
    <location>
        <begin position="436"/>
        <end position="450"/>
    </location>
</feature>